<proteinExistence type="predicted"/>
<organism evidence="1 2">
    <name type="scientific">Haliscomenobacter hydrossis (strain ATCC 27775 / DSM 1100 / LMG 10767 / O)</name>
    <dbReference type="NCBI Taxonomy" id="760192"/>
    <lineage>
        <taxon>Bacteria</taxon>
        <taxon>Pseudomonadati</taxon>
        <taxon>Bacteroidota</taxon>
        <taxon>Saprospiria</taxon>
        <taxon>Saprospirales</taxon>
        <taxon>Haliscomenobacteraceae</taxon>
        <taxon>Haliscomenobacter</taxon>
    </lineage>
</organism>
<reference key="2">
    <citation type="submission" date="2011-04" db="EMBL/GenBank/DDBJ databases">
        <title>Complete sequence of chromosome of Haliscomenobacter hydrossis DSM 1100.</title>
        <authorList>
            <consortium name="US DOE Joint Genome Institute (JGI-PGF)"/>
            <person name="Lucas S."/>
            <person name="Han J."/>
            <person name="Lapidus A."/>
            <person name="Bruce D."/>
            <person name="Goodwin L."/>
            <person name="Pitluck S."/>
            <person name="Peters L."/>
            <person name="Kyrpides N."/>
            <person name="Mavromatis K."/>
            <person name="Ivanova N."/>
            <person name="Ovchinnikova G."/>
            <person name="Pagani I."/>
            <person name="Daligault H."/>
            <person name="Detter J.C."/>
            <person name="Han C."/>
            <person name="Land M."/>
            <person name="Hauser L."/>
            <person name="Markowitz V."/>
            <person name="Cheng J.-F."/>
            <person name="Hugenholtz P."/>
            <person name="Woyke T."/>
            <person name="Wu D."/>
            <person name="Verbarg S."/>
            <person name="Frueling A."/>
            <person name="Brambilla E."/>
            <person name="Klenk H.-P."/>
            <person name="Eisen J.A."/>
        </authorList>
    </citation>
    <scope>NUCLEOTIDE SEQUENCE</scope>
    <source>
        <strain>DSM 1100</strain>
    </source>
</reference>
<gene>
    <name evidence="1" type="ordered locus">Halhy_6441</name>
</gene>
<reference evidence="1 2" key="1">
    <citation type="journal article" date="2011" name="Stand. Genomic Sci.">
        <title>Complete genome sequence of Haliscomenobacter hydrossis type strain (O).</title>
        <authorList>
            <consortium name="US DOE Joint Genome Institute (JGI-PGF)"/>
            <person name="Daligault H."/>
            <person name="Lapidus A."/>
            <person name="Zeytun A."/>
            <person name="Nolan M."/>
            <person name="Lucas S."/>
            <person name="Del Rio T.G."/>
            <person name="Tice H."/>
            <person name="Cheng J.F."/>
            <person name="Tapia R."/>
            <person name="Han C."/>
            <person name="Goodwin L."/>
            <person name="Pitluck S."/>
            <person name="Liolios K."/>
            <person name="Pagani I."/>
            <person name="Ivanova N."/>
            <person name="Huntemann M."/>
            <person name="Mavromatis K."/>
            <person name="Mikhailova N."/>
            <person name="Pati A."/>
            <person name="Chen A."/>
            <person name="Palaniappan K."/>
            <person name="Land M."/>
            <person name="Hauser L."/>
            <person name="Brambilla E.M."/>
            <person name="Rohde M."/>
            <person name="Verbarg S."/>
            <person name="Goker M."/>
            <person name="Bristow J."/>
            <person name="Eisen J.A."/>
            <person name="Markowitz V."/>
            <person name="Hugenholtz P."/>
            <person name="Kyrpides N.C."/>
            <person name="Klenk H.P."/>
            <person name="Woyke T."/>
        </authorList>
    </citation>
    <scope>NUCLEOTIDE SEQUENCE [LARGE SCALE GENOMIC DNA]</scope>
    <source>
        <strain evidence="2">ATCC 27775 / DSM 1100 / LMG 10767 / O</strain>
    </source>
</reference>
<keyword evidence="2" id="KW-1185">Reference proteome</keyword>
<dbReference type="OrthoDB" id="1442996at2"/>
<name>F4KR72_HALH1</name>
<dbReference type="KEGG" id="hhy:Halhy_6441"/>
<protein>
    <submittedName>
        <fullName evidence="1">Uncharacterized protein</fullName>
    </submittedName>
</protein>
<dbReference type="HOGENOM" id="CLU_167438_0_0_10"/>
<dbReference type="Proteomes" id="UP000008461">
    <property type="component" value="Chromosome"/>
</dbReference>
<sequence length="87" mass="10236">MTILNFAYYRKEDWDRFLASIDDRERMPETWDEWHEKFLQAKITCVMHGARVADVVVDIDELSHYCRVRGIKNNGEARAEFVQGGGK</sequence>
<accession>F4KR72</accession>
<evidence type="ECO:0000313" key="2">
    <source>
        <dbReference type="Proteomes" id="UP000008461"/>
    </source>
</evidence>
<dbReference type="RefSeq" id="WP_013768777.1">
    <property type="nucleotide sequence ID" value="NC_015510.1"/>
</dbReference>
<dbReference type="AlphaFoldDB" id="F4KR72"/>
<dbReference type="STRING" id="760192.Halhy_6441"/>
<dbReference type="eggNOG" id="ENOG5032AKM">
    <property type="taxonomic scope" value="Bacteria"/>
</dbReference>
<dbReference type="EMBL" id="CP002691">
    <property type="protein sequence ID" value="AEE54259.1"/>
    <property type="molecule type" value="Genomic_DNA"/>
</dbReference>
<evidence type="ECO:0000313" key="1">
    <source>
        <dbReference type="EMBL" id="AEE54259.1"/>
    </source>
</evidence>